<organism evidence="3 4">
    <name type="scientific">Bacillus norwichensis</name>
    <dbReference type="NCBI Taxonomy" id="2762217"/>
    <lineage>
        <taxon>Bacteria</taxon>
        <taxon>Bacillati</taxon>
        <taxon>Bacillota</taxon>
        <taxon>Bacilli</taxon>
        <taxon>Bacillales</taxon>
        <taxon>Bacillaceae</taxon>
        <taxon>Bacillus</taxon>
    </lineage>
</organism>
<proteinExistence type="predicted"/>
<keyword evidence="4" id="KW-1185">Reference proteome</keyword>
<dbReference type="RefSeq" id="WP_191813849.1">
    <property type="nucleotide sequence ID" value="NZ_JACSPV010000026.1"/>
</dbReference>
<evidence type="ECO:0000256" key="1">
    <source>
        <dbReference type="ARBA" id="ARBA00042002"/>
    </source>
</evidence>
<reference evidence="3 4" key="1">
    <citation type="submission" date="2020-08" db="EMBL/GenBank/DDBJ databases">
        <title>A Genomic Blueprint of the Chicken Gut Microbiome.</title>
        <authorList>
            <person name="Gilroy R."/>
            <person name="Ravi A."/>
            <person name="Getino M."/>
            <person name="Pursley I."/>
            <person name="Horton D.L."/>
            <person name="Alikhan N.-F."/>
            <person name="Baker D."/>
            <person name="Gharbi K."/>
            <person name="Hall N."/>
            <person name="Watson M."/>
            <person name="Adriaenssens E.M."/>
            <person name="Foster-Nyarko E."/>
            <person name="Jarju S."/>
            <person name="Secka A."/>
            <person name="Antonio M."/>
            <person name="Oren A."/>
            <person name="Chaudhuri R."/>
            <person name="La Ragione R.M."/>
            <person name="Hildebrand F."/>
            <person name="Pallen M.J."/>
        </authorList>
    </citation>
    <scope>NUCLEOTIDE SEQUENCE [LARGE SCALE GENOMIC DNA]</scope>
    <source>
        <strain evidence="3 4">Sa1BUA2</strain>
    </source>
</reference>
<dbReference type="EMBL" id="JACSPV010000026">
    <property type="protein sequence ID" value="MBD8006208.1"/>
    <property type="molecule type" value="Genomic_DNA"/>
</dbReference>
<feature type="domain" description="Electron transfer flavoprotein alpha/beta-subunit N-terminal" evidence="2">
    <location>
        <begin position="28"/>
        <end position="179"/>
    </location>
</feature>
<dbReference type="InterPro" id="IPR012255">
    <property type="entry name" value="ETF_b"/>
</dbReference>
<evidence type="ECO:0000259" key="2">
    <source>
        <dbReference type="Pfam" id="PF01012"/>
    </source>
</evidence>
<protein>
    <recommendedName>
        <fullName evidence="1">Electron transfer flavoprotein small subunit</fullName>
    </recommendedName>
</protein>
<accession>A0ABR8VN77</accession>
<gene>
    <name evidence="3" type="ORF">H9631_14095</name>
</gene>
<sequence>MRILVILRQVYEQKSIHWDYENNELRDKKATINQADLSALQWASEFSKEHDVSLDVSILAGEKCSETLKGTLEKFALETCTHFMSCRNEQEDARYLAAFVEKGMYDLVVCGDETEDDHNSSLLPVLGYSLGMDVLTSVHQIEAQGSQQLLAHRKEERGATQIFNMKLPAALSLTTQISRLRYSRKPKYEINIVKEEQVEQIIRSNRRLGAPEPIITLGHVPTDKNPLDRLIHVMGFSKSSSAGLSQQAKALSEEHLHFTAERLMKWLKE</sequence>
<comment type="caution">
    <text evidence="3">The sequence shown here is derived from an EMBL/GenBank/DDBJ whole genome shotgun (WGS) entry which is preliminary data.</text>
</comment>
<dbReference type="InterPro" id="IPR014730">
    <property type="entry name" value="ETF_a/b_N"/>
</dbReference>
<evidence type="ECO:0000313" key="4">
    <source>
        <dbReference type="Proteomes" id="UP000648182"/>
    </source>
</evidence>
<evidence type="ECO:0000313" key="3">
    <source>
        <dbReference type="EMBL" id="MBD8006208.1"/>
    </source>
</evidence>
<dbReference type="PANTHER" id="PTHR21294:SF17">
    <property type="entry name" value="PROTEIN FIXA"/>
    <property type="match status" value="1"/>
</dbReference>
<dbReference type="SUPFAM" id="SSF52402">
    <property type="entry name" value="Adenine nucleotide alpha hydrolases-like"/>
    <property type="match status" value="1"/>
</dbReference>
<dbReference type="InterPro" id="IPR014729">
    <property type="entry name" value="Rossmann-like_a/b/a_fold"/>
</dbReference>
<name>A0ABR8VN77_9BACI</name>
<dbReference type="PANTHER" id="PTHR21294">
    <property type="entry name" value="ELECTRON TRANSFER FLAVOPROTEIN BETA-SUBUNIT"/>
    <property type="match status" value="1"/>
</dbReference>
<dbReference type="Gene3D" id="3.40.50.620">
    <property type="entry name" value="HUPs"/>
    <property type="match status" value="1"/>
</dbReference>
<dbReference type="Pfam" id="PF01012">
    <property type="entry name" value="ETF"/>
    <property type="match status" value="1"/>
</dbReference>
<dbReference type="Proteomes" id="UP000648182">
    <property type="component" value="Unassembled WGS sequence"/>
</dbReference>